<accession>A0A3B0RGM0</accession>
<proteinExistence type="predicted"/>
<dbReference type="GO" id="GO:0000049">
    <property type="term" value="F:tRNA binding"/>
    <property type="evidence" value="ECO:0007669"/>
    <property type="project" value="TreeGrafter"/>
</dbReference>
<organism evidence="10">
    <name type="scientific">hydrothermal vent metagenome</name>
    <dbReference type="NCBI Taxonomy" id="652676"/>
    <lineage>
        <taxon>unclassified sequences</taxon>
        <taxon>metagenomes</taxon>
        <taxon>ecological metagenomes</taxon>
    </lineage>
</organism>
<dbReference type="PANTHER" id="PTHR46173">
    <property type="entry name" value="CCA TRNA NUCLEOTIDYLTRANSFERASE 1, MITOCHONDRIAL"/>
    <property type="match status" value="1"/>
</dbReference>
<keyword evidence="3" id="KW-0819">tRNA processing</keyword>
<dbReference type="AlphaFoldDB" id="A0A3B0RGM0"/>
<evidence type="ECO:0000256" key="7">
    <source>
        <dbReference type="ARBA" id="ARBA00022842"/>
    </source>
</evidence>
<dbReference type="SUPFAM" id="SSF81301">
    <property type="entry name" value="Nucleotidyltransferase"/>
    <property type="match status" value="1"/>
</dbReference>
<dbReference type="Pfam" id="PF01743">
    <property type="entry name" value="PolyA_pol"/>
    <property type="match status" value="1"/>
</dbReference>
<evidence type="ECO:0000259" key="8">
    <source>
        <dbReference type="Pfam" id="PF01743"/>
    </source>
</evidence>
<evidence type="ECO:0000256" key="4">
    <source>
        <dbReference type="ARBA" id="ARBA00022695"/>
    </source>
</evidence>
<name>A0A3B0RGM0_9ZZZZ</name>
<comment type="cofactor">
    <cofactor evidence="1">
        <name>Mg(2+)</name>
        <dbReference type="ChEBI" id="CHEBI:18420"/>
    </cofactor>
</comment>
<keyword evidence="7" id="KW-0460">Magnesium</keyword>
<evidence type="ECO:0000256" key="2">
    <source>
        <dbReference type="ARBA" id="ARBA00022679"/>
    </source>
</evidence>
<dbReference type="InterPro" id="IPR032828">
    <property type="entry name" value="PolyA_RNA-bd"/>
</dbReference>
<dbReference type="InterPro" id="IPR002646">
    <property type="entry name" value="PolA_pol_head_dom"/>
</dbReference>
<sequence>MGNYRRDYRKPVGAVGAELMKLPEANWHRRKSLKAIVNALGGAGKVRYVGGAVRDTLLELPVNDVDLATALKPDEVMARLQKAGIKVIPTGIDHGTVTAVTDDGPIEITTLRKDVSTDGRRATVVFSDNWKEDAARRDFTINALSADPETLEIFDYFGGLEDLEKRRVRFIGSAEARIAEDHLRIMRYFRFLARFGQDAVDDGTYAACKAAAASLQLLSRERVADELIKLLSVDDPRFAIGKMLDAETFRHIFGEIDGDTAGLLNELIEREQAYGIAPSAIRRLITLLPKDADKAAEIVTGLKFSKKMRRAVVDRLPPFRSSRAKSRDGNDRKVSRLRSTRTEAIMDTDLIPALAYHRGADAARDIALLFAPDEELAACLAKLEGWKKPVFPLKGGDLIAMGLKPGPIVAQTLAKVENAWIEEGFPGAERVSELAKTAVRRT</sequence>
<dbReference type="EMBL" id="UOEF01000009">
    <property type="protein sequence ID" value="VAV87278.1"/>
    <property type="molecule type" value="Genomic_DNA"/>
</dbReference>
<dbReference type="PANTHER" id="PTHR46173:SF1">
    <property type="entry name" value="CCA TRNA NUCLEOTIDYLTRANSFERASE 1, MITOCHONDRIAL"/>
    <property type="match status" value="1"/>
</dbReference>
<gene>
    <name evidence="10" type="ORF">MNBD_ALPHA04-373</name>
</gene>
<dbReference type="InterPro" id="IPR043519">
    <property type="entry name" value="NT_sf"/>
</dbReference>
<evidence type="ECO:0000256" key="6">
    <source>
        <dbReference type="ARBA" id="ARBA00022741"/>
    </source>
</evidence>
<dbReference type="InterPro" id="IPR050264">
    <property type="entry name" value="Bact_CCA-adding_enz_type3_sf"/>
</dbReference>
<reference evidence="10" key="1">
    <citation type="submission" date="2018-06" db="EMBL/GenBank/DDBJ databases">
        <authorList>
            <person name="Zhirakovskaya E."/>
        </authorList>
    </citation>
    <scope>NUCLEOTIDE SEQUENCE</scope>
</reference>
<feature type="domain" description="tRNA nucleotidyltransferase/poly(A) polymerase RNA and SrmB- binding" evidence="9">
    <location>
        <begin position="200"/>
        <end position="256"/>
    </location>
</feature>
<dbReference type="GO" id="GO:0000166">
    <property type="term" value="F:nucleotide binding"/>
    <property type="evidence" value="ECO:0007669"/>
    <property type="project" value="UniProtKB-KW"/>
</dbReference>
<keyword evidence="6" id="KW-0547">Nucleotide-binding</keyword>
<dbReference type="EC" id="2.7.7.72" evidence="10"/>
<dbReference type="CDD" id="cd05398">
    <property type="entry name" value="NT_ClassII-CCAase"/>
    <property type="match status" value="1"/>
</dbReference>
<evidence type="ECO:0000256" key="1">
    <source>
        <dbReference type="ARBA" id="ARBA00001946"/>
    </source>
</evidence>
<evidence type="ECO:0000256" key="5">
    <source>
        <dbReference type="ARBA" id="ARBA00022723"/>
    </source>
</evidence>
<keyword evidence="4 10" id="KW-0548">Nucleotidyltransferase</keyword>
<keyword evidence="2 10" id="KW-0808">Transferase</keyword>
<keyword evidence="5" id="KW-0479">Metal-binding</keyword>
<dbReference type="GO" id="GO:0004810">
    <property type="term" value="F:CCA tRNA nucleotidyltransferase activity"/>
    <property type="evidence" value="ECO:0007669"/>
    <property type="project" value="UniProtKB-EC"/>
</dbReference>
<dbReference type="GO" id="GO:0008033">
    <property type="term" value="P:tRNA processing"/>
    <property type="evidence" value="ECO:0007669"/>
    <property type="project" value="UniProtKB-KW"/>
</dbReference>
<dbReference type="SUPFAM" id="SSF81891">
    <property type="entry name" value="Poly A polymerase C-terminal region-like"/>
    <property type="match status" value="1"/>
</dbReference>
<dbReference type="Pfam" id="PF12627">
    <property type="entry name" value="PolyA_pol_RNAbd"/>
    <property type="match status" value="1"/>
</dbReference>
<dbReference type="Gene3D" id="3.30.460.10">
    <property type="entry name" value="Beta Polymerase, domain 2"/>
    <property type="match status" value="1"/>
</dbReference>
<dbReference type="Gene3D" id="1.10.3090.10">
    <property type="entry name" value="cca-adding enzyme, domain 2"/>
    <property type="match status" value="1"/>
</dbReference>
<evidence type="ECO:0000259" key="9">
    <source>
        <dbReference type="Pfam" id="PF12627"/>
    </source>
</evidence>
<protein>
    <submittedName>
        <fullName evidence="10">CCA tRNA nucleotidyltransferase</fullName>
        <ecNumber evidence="10">2.7.7.72</ecNumber>
    </submittedName>
</protein>
<evidence type="ECO:0000313" key="10">
    <source>
        <dbReference type="EMBL" id="VAV87278.1"/>
    </source>
</evidence>
<dbReference type="GO" id="GO:0046872">
    <property type="term" value="F:metal ion binding"/>
    <property type="evidence" value="ECO:0007669"/>
    <property type="project" value="UniProtKB-KW"/>
</dbReference>
<feature type="domain" description="Poly A polymerase head" evidence="8">
    <location>
        <begin position="47"/>
        <end position="169"/>
    </location>
</feature>
<evidence type="ECO:0000256" key="3">
    <source>
        <dbReference type="ARBA" id="ARBA00022694"/>
    </source>
</evidence>